<dbReference type="Pfam" id="PF10718">
    <property type="entry name" value="Ycf34"/>
    <property type="match status" value="1"/>
</dbReference>
<accession>A0A4D6WYS0</accession>
<protein>
    <recommendedName>
        <fullName evidence="2">Ycf34</fullName>
    </recommendedName>
</protein>
<evidence type="ECO:0008006" key="2">
    <source>
        <dbReference type="Google" id="ProtNLM"/>
    </source>
</evidence>
<name>A0A4D6WYS0_9FLOR</name>
<sequence>MCICINCRHINNCKTYKFIKQKHNLTIKNSSNHYKFIPKENIIQINIKINKKVNKVILDWDLVECLSFTEKPGSWL</sequence>
<gene>
    <name evidence="1" type="primary">ycf34</name>
</gene>
<geneLocation type="plastid" evidence="1"/>
<proteinExistence type="predicted"/>
<reference evidence="1" key="1">
    <citation type="journal article" date="2019" name="Mol. Phylogenet. Evol.">
        <title>Morphological evolution and classification of the red algal order Ceramiales inferred using plastid phylogenomics.</title>
        <authorList>
            <person name="Diaz-Tapia P."/>
            <person name="Pasella M.M."/>
            <person name="Verbruggen H."/>
            <person name="Maggs C.A."/>
        </authorList>
    </citation>
    <scope>NUCLEOTIDE SEQUENCE</scope>
    <source>
        <strain evidence="1">PD2941_2</strain>
    </source>
</reference>
<dbReference type="AlphaFoldDB" id="A0A4D6WYS0"/>
<keyword evidence="1" id="KW-0934">Plastid</keyword>
<reference evidence="1" key="2">
    <citation type="submission" date="2019-04" db="EMBL/GenBank/DDBJ databases">
        <authorList>
            <person name="Pasella M."/>
        </authorList>
    </citation>
    <scope>NUCLEOTIDE SEQUENCE</scope>
    <source>
        <strain evidence="1">PD2941_2</strain>
    </source>
</reference>
<evidence type="ECO:0000313" key="1">
    <source>
        <dbReference type="EMBL" id="QCI07841.1"/>
    </source>
</evidence>
<dbReference type="InterPro" id="IPR019656">
    <property type="entry name" value="Uncharacterised_Ycf34"/>
</dbReference>
<dbReference type="EMBL" id="MK814701">
    <property type="protein sequence ID" value="QCI07841.1"/>
    <property type="molecule type" value="Genomic_DNA"/>
</dbReference>
<organism evidence="1">
    <name type="scientific">Pleonosporium borreri</name>
    <dbReference type="NCBI Taxonomy" id="2575635"/>
    <lineage>
        <taxon>Eukaryota</taxon>
        <taxon>Rhodophyta</taxon>
        <taxon>Florideophyceae</taxon>
        <taxon>Rhodymeniophycidae</taxon>
        <taxon>Ceramiales</taxon>
        <taxon>Ceramiaceae</taxon>
        <taxon>Pleonosporium</taxon>
    </lineage>
</organism>